<keyword evidence="5" id="KW-1185">Reference proteome</keyword>
<evidence type="ECO:0000259" key="3">
    <source>
        <dbReference type="PROSITE" id="PS51186"/>
    </source>
</evidence>
<reference evidence="4 5" key="1">
    <citation type="submission" date="2020-11" db="EMBL/GenBank/DDBJ databases">
        <title>Kefir isolates.</title>
        <authorList>
            <person name="Marcisauskas S."/>
            <person name="Kim Y."/>
            <person name="Blasche S."/>
        </authorList>
    </citation>
    <scope>NUCLEOTIDE SEQUENCE [LARGE SCALE GENOMIC DNA]</scope>
    <source>
        <strain evidence="4 5">KR</strain>
    </source>
</reference>
<organism evidence="4 5">
    <name type="scientific">Rhodotorula mucilaginosa</name>
    <name type="common">Yeast</name>
    <name type="synonym">Rhodotorula rubra</name>
    <dbReference type="NCBI Taxonomy" id="5537"/>
    <lineage>
        <taxon>Eukaryota</taxon>
        <taxon>Fungi</taxon>
        <taxon>Dikarya</taxon>
        <taxon>Basidiomycota</taxon>
        <taxon>Pucciniomycotina</taxon>
        <taxon>Microbotryomycetes</taxon>
        <taxon>Sporidiobolales</taxon>
        <taxon>Sporidiobolaceae</taxon>
        <taxon>Rhodotorula</taxon>
    </lineage>
</organism>
<evidence type="ECO:0000313" key="5">
    <source>
        <dbReference type="Proteomes" id="UP000777482"/>
    </source>
</evidence>
<evidence type="ECO:0000313" key="4">
    <source>
        <dbReference type="EMBL" id="KAG0661162.1"/>
    </source>
</evidence>
<dbReference type="OrthoDB" id="329272at2759"/>
<dbReference type="PANTHER" id="PTHR43420:SF47">
    <property type="entry name" value="N-ACETYLTRANSFERASE DOMAIN-CONTAINING PROTEIN"/>
    <property type="match status" value="1"/>
</dbReference>
<dbReference type="EMBL" id="PUHQ01000037">
    <property type="protein sequence ID" value="KAG0661162.1"/>
    <property type="molecule type" value="Genomic_DNA"/>
</dbReference>
<protein>
    <recommendedName>
        <fullName evidence="3">N-acetyltransferase domain-containing protein</fullName>
    </recommendedName>
</protein>
<dbReference type="InterPro" id="IPR000182">
    <property type="entry name" value="GNAT_dom"/>
</dbReference>
<dbReference type="Gene3D" id="3.40.630.30">
    <property type="match status" value="2"/>
</dbReference>
<feature type="domain" description="N-acetyltransferase" evidence="3">
    <location>
        <begin position="19"/>
        <end position="196"/>
    </location>
</feature>
<name>A0A9P6W381_RHOMI</name>
<keyword evidence="1" id="KW-0808">Transferase</keyword>
<evidence type="ECO:0000256" key="2">
    <source>
        <dbReference type="ARBA" id="ARBA00023315"/>
    </source>
</evidence>
<dbReference type="SUPFAM" id="SSF55729">
    <property type="entry name" value="Acyl-CoA N-acyltransferases (Nat)"/>
    <property type="match status" value="2"/>
</dbReference>
<feature type="domain" description="N-acetyltransferase" evidence="3">
    <location>
        <begin position="216"/>
        <end position="374"/>
    </location>
</feature>
<dbReference type="CDD" id="cd04301">
    <property type="entry name" value="NAT_SF"/>
    <property type="match status" value="1"/>
</dbReference>
<gene>
    <name evidence="4" type="ORF">C6P46_004116</name>
</gene>
<dbReference type="AlphaFoldDB" id="A0A9P6W381"/>
<dbReference type="Proteomes" id="UP000777482">
    <property type="component" value="Unassembled WGS sequence"/>
</dbReference>
<dbReference type="PROSITE" id="PS51186">
    <property type="entry name" value="GNAT"/>
    <property type="match status" value="2"/>
</dbReference>
<dbReference type="InterPro" id="IPR016181">
    <property type="entry name" value="Acyl_CoA_acyltransferase"/>
</dbReference>
<dbReference type="PANTHER" id="PTHR43420">
    <property type="entry name" value="ACETYLTRANSFERASE"/>
    <property type="match status" value="1"/>
</dbReference>
<keyword evidence="2" id="KW-0012">Acyltransferase</keyword>
<evidence type="ECO:0000256" key="1">
    <source>
        <dbReference type="ARBA" id="ARBA00022679"/>
    </source>
</evidence>
<comment type="caution">
    <text evidence="4">The sequence shown here is derived from an EMBL/GenBank/DDBJ whole genome shotgun (WGS) entry which is preliminary data.</text>
</comment>
<proteinExistence type="predicted"/>
<dbReference type="InterPro" id="IPR050680">
    <property type="entry name" value="YpeA/RimI_acetyltransf"/>
</dbReference>
<dbReference type="Pfam" id="PF13673">
    <property type="entry name" value="Acetyltransf_10"/>
    <property type="match status" value="2"/>
</dbReference>
<dbReference type="GO" id="GO:0016747">
    <property type="term" value="F:acyltransferase activity, transferring groups other than amino-acyl groups"/>
    <property type="evidence" value="ECO:0007669"/>
    <property type="project" value="InterPro"/>
</dbReference>
<sequence>MTQTSYNAPLATAPAASYSTVLCVTPEQLQRAMAIRYQVFVEEQGYDAKIEVDGMDPLCDHLLMSRKREDGTEEDVGTLRWLVPQAGMIMWESSAHALRRPPASRFPPRSKLGRVAIIKSTRGTGAGRILCEALEEHVRERRGKAADVTRGKSSIELLAYSQKIAEGFYAKMGWHSIGPDFIEEGQPHVKMAKRIELAPEPKFAVLNGNSTPTRTYNVRFVETEEDYDRVIKVRVAVFVEEQGYALEDELDEKDPESDHFLMTTTGADGKEEDAGTIRWWPKPNQAAGKMGRVAVMPKFRGGGTGKLLINAMEEHVRQRKGKAGLAAQGYPSVRVHCHSQMHAEGFYAKSGYLRQGDQFMEDGAPHCLLVKDIELVPEN</sequence>
<accession>A0A9P6W381</accession>